<name>A0A382D8P8_9ZZZZ</name>
<protein>
    <submittedName>
        <fullName evidence="2">Uncharacterized protein</fullName>
    </submittedName>
</protein>
<evidence type="ECO:0000256" key="1">
    <source>
        <dbReference type="SAM" id="Phobius"/>
    </source>
</evidence>
<accession>A0A382D8P8</accession>
<keyword evidence="1" id="KW-0812">Transmembrane</keyword>
<organism evidence="2">
    <name type="scientific">marine metagenome</name>
    <dbReference type="NCBI Taxonomy" id="408172"/>
    <lineage>
        <taxon>unclassified sequences</taxon>
        <taxon>metagenomes</taxon>
        <taxon>ecological metagenomes</taxon>
    </lineage>
</organism>
<proteinExistence type="predicted"/>
<dbReference type="EMBL" id="UINC01038203">
    <property type="protein sequence ID" value="SVB34866.1"/>
    <property type="molecule type" value="Genomic_DNA"/>
</dbReference>
<keyword evidence="1" id="KW-1133">Transmembrane helix</keyword>
<gene>
    <name evidence="2" type="ORF">METZ01_LOCUS187720</name>
</gene>
<feature type="transmembrane region" description="Helical" evidence="1">
    <location>
        <begin position="15"/>
        <end position="36"/>
    </location>
</feature>
<reference evidence="2" key="1">
    <citation type="submission" date="2018-05" db="EMBL/GenBank/DDBJ databases">
        <authorList>
            <person name="Lanie J.A."/>
            <person name="Ng W.-L."/>
            <person name="Kazmierczak K.M."/>
            <person name="Andrzejewski T.M."/>
            <person name="Davidsen T.M."/>
            <person name="Wayne K.J."/>
            <person name="Tettelin H."/>
            <person name="Glass J.I."/>
            <person name="Rusch D."/>
            <person name="Podicherti R."/>
            <person name="Tsui H.-C.T."/>
            <person name="Winkler M.E."/>
        </authorList>
    </citation>
    <scope>NUCLEOTIDE SEQUENCE</scope>
</reference>
<dbReference type="AlphaFoldDB" id="A0A382D8P8"/>
<sequence length="44" mass="4953">MNKNTSADNARDINWLSLMCFAFPMFQGLSITLVPLRMASMDLS</sequence>
<evidence type="ECO:0000313" key="2">
    <source>
        <dbReference type="EMBL" id="SVB34866.1"/>
    </source>
</evidence>
<keyword evidence="1" id="KW-0472">Membrane</keyword>